<proteinExistence type="predicted"/>
<dbReference type="Proteomes" id="UP000019763">
    <property type="component" value="Unassembled WGS sequence"/>
</dbReference>
<feature type="region of interest" description="Disordered" evidence="1">
    <location>
        <begin position="98"/>
        <end position="128"/>
    </location>
</feature>
<evidence type="ECO:0000313" key="3">
    <source>
        <dbReference type="Proteomes" id="UP000019763"/>
    </source>
</evidence>
<dbReference type="VEuPathDB" id="CryptoDB:GNI_115080"/>
<dbReference type="AlphaFoldDB" id="A0A023B323"/>
<keyword evidence="3" id="KW-1185">Reference proteome</keyword>
<gene>
    <name evidence="2" type="ORF">GNI_115080</name>
</gene>
<comment type="caution">
    <text evidence="2">The sequence shown here is derived from an EMBL/GenBank/DDBJ whole genome shotgun (WGS) entry which is preliminary data.</text>
</comment>
<dbReference type="RefSeq" id="XP_011131658.1">
    <property type="nucleotide sequence ID" value="XM_011133356.1"/>
</dbReference>
<organism evidence="2 3">
    <name type="scientific">Gregarina niphandrodes</name>
    <name type="common">Septate eugregarine</name>
    <dbReference type="NCBI Taxonomy" id="110365"/>
    <lineage>
        <taxon>Eukaryota</taxon>
        <taxon>Sar</taxon>
        <taxon>Alveolata</taxon>
        <taxon>Apicomplexa</taxon>
        <taxon>Conoidasida</taxon>
        <taxon>Gregarinasina</taxon>
        <taxon>Eugregarinorida</taxon>
        <taxon>Gregarinidae</taxon>
        <taxon>Gregarina</taxon>
    </lineage>
</organism>
<sequence length="242" mass="26831">MEAHSLIPGQANQRVVPSDRALQVGQLESQFRRLNQLWDTALGVHWHSTRLPARLDQAECGLKELQKSIDVRHDDLACLREDVDRLVTKEREAHERSARLVRELGEKQNSQSRTRQEQLRLRDETNQYHDESERLAEAIRSSKRRVKECRLKVNVEAAVFANATGVVEPELMCGASGAAERVLFSKEGWRVRPLCGGRGACCLEGAEGGACCLEGGGTIAWGNCPLPISQRGDGCPLKGDAL</sequence>
<protein>
    <submittedName>
        <fullName evidence="2">Uncharacterized protein</fullName>
    </submittedName>
</protein>
<dbReference type="GeneID" id="22914079"/>
<name>A0A023B323_GRENI</name>
<reference evidence="2" key="1">
    <citation type="submission" date="2013-12" db="EMBL/GenBank/DDBJ databases">
        <authorList>
            <person name="Omoto C.K."/>
            <person name="Sibley D."/>
            <person name="Venepally P."/>
            <person name="Hadjithomas M."/>
            <person name="Karamycheva S."/>
            <person name="Brunk B."/>
            <person name="Roos D."/>
            <person name="Caler E."/>
            <person name="Lorenzi H."/>
        </authorList>
    </citation>
    <scope>NUCLEOTIDE SEQUENCE</scope>
</reference>
<feature type="compositionally biased region" description="Basic and acidic residues" evidence="1">
    <location>
        <begin position="114"/>
        <end position="128"/>
    </location>
</feature>
<evidence type="ECO:0000256" key="1">
    <source>
        <dbReference type="SAM" id="MobiDB-lite"/>
    </source>
</evidence>
<evidence type="ECO:0000313" key="2">
    <source>
        <dbReference type="EMBL" id="EZG55279.1"/>
    </source>
</evidence>
<accession>A0A023B323</accession>
<dbReference type="EMBL" id="AFNH02000857">
    <property type="protein sequence ID" value="EZG55279.1"/>
    <property type="molecule type" value="Genomic_DNA"/>
</dbReference>